<feature type="coiled-coil region" evidence="1">
    <location>
        <begin position="54"/>
        <end position="116"/>
    </location>
</feature>
<sequence>MSAKAPLILAAFLIGPLSTPAMASDVCERLRDRLVSIGSPERKTVEQARYASAIAQQNLELRKARQDYRNLRCETSSVVIYRADGGNACKDQRRAIQRMEANRDILIEKLQTLHKAARSGADPRLEVMTALAANGCATTDAASLTNITEPPRVPFLDTVPHGQQAVAIPPPSFPTPFPVPPGPLRTLCVRSCDGAFFPISSGASAVDFVRDADQCRQMCPNVQTELYFHPLSAGDTGSMISASTGRPYQDMPNAFRYRNTTNASDRQCSCDLSAYYQKMQRQQQGAPSVPDYQSSILRLQTPSVQQEVQNSAPVPNERPMEASDRRVRQVGPVFLPPDNGQIDLRNPASQGPQPQQE</sequence>
<evidence type="ECO:0000256" key="2">
    <source>
        <dbReference type="SAM" id="MobiDB-lite"/>
    </source>
</evidence>
<evidence type="ECO:0000313" key="4">
    <source>
        <dbReference type="EMBL" id="QLF70720.1"/>
    </source>
</evidence>
<feature type="compositionally biased region" description="Polar residues" evidence="2">
    <location>
        <begin position="347"/>
        <end position="357"/>
    </location>
</feature>
<reference evidence="4 5" key="1">
    <citation type="submission" date="2020-06" db="EMBL/GenBank/DDBJ databases">
        <title>Genome sequence of Rhizobium sp strain ADMK78.</title>
        <authorList>
            <person name="Rahi P."/>
        </authorList>
    </citation>
    <scope>NUCLEOTIDE SEQUENCE [LARGE SCALE GENOMIC DNA]</scope>
    <source>
        <strain evidence="4 5">ADMK78</strain>
    </source>
</reference>
<evidence type="ECO:0000256" key="1">
    <source>
        <dbReference type="SAM" id="Coils"/>
    </source>
</evidence>
<feature type="chain" id="PRO_5047427198" evidence="3">
    <location>
        <begin position="24"/>
        <end position="357"/>
    </location>
</feature>
<evidence type="ECO:0000313" key="5">
    <source>
        <dbReference type="Proteomes" id="UP000308530"/>
    </source>
</evidence>
<name>A0ABX6QRD6_9HYPH</name>
<dbReference type="InterPro" id="IPR021293">
    <property type="entry name" value="DUF2865"/>
</dbReference>
<protein>
    <submittedName>
        <fullName evidence="4">DUF2865 domain-containing protein</fullName>
    </submittedName>
</protein>
<keyword evidence="5" id="KW-1185">Reference proteome</keyword>
<feature type="signal peptide" evidence="3">
    <location>
        <begin position="1"/>
        <end position="23"/>
    </location>
</feature>
<keyword evidence="1" id="KW-0175">Coiled coil</keyword>
<feature type="compositionally biased region" description="Polar residues" evidence="2">
    <location>
        <begin position="303"/>
        <end position="313"/>
    </location>
</feature>
<keyword evidence="3" id="KW-0732">Signal</keyword>
<accession>A0ABX6QRD6</accession>
<feature type="region of interest" description="Disordered" evidence="2">
    <location>
        <begin position="303"/>
        <end position="357"/>
    </location>
</feature>
<dbReference type="Pfam" id="PF11064">
    <property type="entry name" value="DUF2865"/>
    <property type="match status" value="1"/>
</dbReference>
<proteinExistence type="predicted"/>
<organism evidence="4 5">
    <name type="scientific">Peteryoungia desertarenae</name>
    <dbReference type="NCBI Taxonomy" id="1813451"/>
    <lineage>
        <taxon>Bacteria</taxon>
        <taxon>Pseudomonadati</taxon>
        <taxon>Pseudomonadota</taxon>
        <taxon>Alphaproteobacteria</taxon>
        <taxon>Hyphomicrobiales</taxon>
        <taxon>Rhizobiaceae</taxon>
        <taxon>Peteryoungia</taxon>
    </lineage>
</organism>
<gene>
    <name evidence="4" type="ORF">FE840_014875</name>
</gene>
<dbReference type="EMBL" id="CP058350">
    <property type="protein sequence ID" value="QLF70720.1"/>
    <property type="molecule type" value="Genomic_DNA"/>
</dbReference>
<dbReference type="RefSeq" id="WP_138286274.1">
    <property type="nucleotide sequence ID" value="NZ_CP058350.1"/>
</dbReference>
<feature type="compositionally biased region" description="Basic and acidic residues" evidence="2">
    <location>
        <begin position="318"/>
        <end position="327"/>
    </location>
</feature>
<dbReference type="Proteomes" id="UP000308530">
    <property type="component" value="Chromosome"/>
</dbReference>
<evidence type="ECO:0000256" key="3">
    <source>
        <dbReference type="SAM" id="SignalP"/>
    </source>
</evidence>